<protein>
    <submittedName>
        <fullName evidence="11">Putative fruit bromelain</fullName>
        <ecNumber evidence="11">3.4.22.33</ecNumber>
    </submittedName>
</protein>
<evidence type="ECO:0000256" key="7">
    <source>
        <dbReference type="SAM" id="SignalP"/>
    </source>
</evidence>
<keyword evidence="7" id="KW-0732">Signal</keyword>
<dbReference type="SUPFAM" id="SSF54001">
    <property type="entry name" value="Cysteine proteinases"/>
    <property type="match status" value="1"/>
</dbReference>
<name>A0A2P6RCS9_ROSCH</name>
<dbReference type="PANTHER" id="PTHR12411">
    <property type="entry name" value="CYSTEINE PROTEASE FAMILY C1-RELATED"/>
    <property type="match status" value="1"/>
</dbReference>
<evidence type="ECO:0000313" key="10">
    <source>
        <dbReference type="EMBL" id="PRQ44231.1"/>
    </source>
</evidence>
<dbReference type="Gramene" id="PRQ44231">
    <property type="protein sequence ID" value="PRQ44231"/>
    <property type="gene ID" value="RchiOBHm_Chr3g0476941"/>
</dbReference>
<dbReference type="OrthoDB" id="2666448at2759"/>
<comment type="caution">
    <text evidence="11">The sequence shown here is derived from an EMBL/GenBank/DDBJ whole genome shotgun (WGS) entry which is preliminary data.</text>
</comment>
<dbReference type="InterPro" id="IPR000668">
    <property type="entry name" value="Peptidase_C1A_C"/>
</dbReference>
<gene>
    <name evidence="10" type="ORF">RchiOBHm_Chr3g0476941</name>
    <name evidence="11" type="ORF">RchiOBHm_Chr3g0476971</name>
</gene>
<keyword evidence="4" id="KW-0788">Thiol protease</keyword>
<evidence type="ECO:0000313" key="11">
    <source>
        <dbReference type="EMBL" id="PRQ44233.1"/>
    </source>
</evidence>
<dbReference type="AlphaFoldDB" id="A0A2P6RCS9"/>
<keyword evidence="2" id="KW-0645">Protease</keyword>
<evidence type="ECO:0000256" key="1">
    <source>
        <dbReference type="ARBA" id="ARBA00008455"/>
    </source>
</evidence>
<feature type="signal peptide" evidence="7">
    <location>
        <begin position="1"/>
        <end position="27"/>
    </location>
</feature>
<dbReference type="STRING" id="74649.A0A2P6RCS9"/>
<dbReference type="SMART" id="SM00645">
    <property type="entry name" value="Pept_C1"/>
    <property type="match status" value="1"/>
</dbReference>
<keyword evidence="5" id="KW-1015">Disulfide bond</keyword>
<sequence>MAGYVDSRNQLATTIILILFSSSLAHANDVDVAEIFNQWIVQHQRVYSTEVHKQNRFEIFKANWEYVENFKKIGNKTYTLGLNKFSDLSPEEFLKTYTCGRDPTPTSTHSNSTSTYPHVGMDYLDYEACYESRDWTEDGYVSPPGDQTPYCAACWAFTTAAAVEGIAYIKRNSSVQLSVQQIVDCDKLSNLGCSGGLVTDAFDYVKRNGGLTSADNYPYDAKDGICNLDKAKQFKASITGFARVPPNDEYEMIMAVCQQPVAVDIKTTDDFQLYTGGVFSKDCGNGLIDHSMTIVGMGETDDGVKYWKLKNSWGQDWGEGGYMRMIRGTSKREGHCFINARASYPIID</sequence>
<feature type="domain" description="Peptidase C1A papain C-terminal" evidence="8">
    <location>
        <begin position="129"/>
        <end position="346"/>
    </location>
</feature>
<evidence type="ECO:0000259" key="8">
    <source>
        <dbReference type="SMART" id="SM00645"/>
    </source>
</evidence>
<feature type="domain" description="Cathepsin propeptide inhibitor" evidence="9">
    <location>
        <begin position="36"/>
        <end position="93"/>
    </location>
</feature>
<evidence type="ECO:0000256" key="6">
    <source>
        <dbReference type="ARBA" id="ARBA00023180"/>
    </source>
</evidence>
<keyword evidence="6" id="KW-0325">Glycoprotein</keyword>
<reference evidence="11 12" key="1">
    <citation type="journal article" date="2018" name="Nat. Genet.">
        <title>The Rosa genome provides new insights in the design of modern roses.</title>
        <authorList>
            <person name="Bendahmane M."/>
        </authorList>
    </citation>
    <scope>NUCLEOTIDE SEQUENCE [LARGE SCALE GENOMIC DNA]</scope>
    <source>
        <strain evidence="12">cv. Old Blush</strain>
    </source>
</reference>
<evidence type="ECO:0000256" key="4">
    <source>
        <dbReference type="ARBA" id="ARBA00022807"/>
    </source>
</evidence>
<dbReference type="EMBL" id="PDCK01000041">
    <property type="protein sequence ID" value="PRQ44233.1"/>
    <property type="molecule type" value="Genomic_DNA"/>
</dbReference>
<dbReference type="Pfam" id="PF08246">
    <property type="entry name" value="Inhibitor_I29"/>
    <property type="match status" value="1"/>
</dbReference>
<evidence type="ECO:0000313" key="12">
    <source>
        <dbReference type="Proteomes" id="UP000238479"/>
    </source>
</evidence>
<dbReference type="SMART" id="SM00848">
    <property type="entry name" value="Inhibitor_I29"/>
    <property type="match status" value="1"/>
</dbReference>
<keyword evidence="12" id="KW-1185">Reference proteome</keyword>
<dbReference type="FunFam" id="3.90.70.10:FF:000332">
    <property type="entry name" value="Cathepsin L1"/>
    <property type="match status" value="1"/>
</dbReference>
<dbReference type="InterPro" id="IPR025660">
    <property type="entry name" value="Pept_his_AS"/>
</dbReference>
<organism evidence="11 12">
    <name type="scientific">Rosa chinensis</name>
    <name type="common">China rose</name>
    <dbReference type="NCBI Taxonomy" id="74649"/>
    <lineage>
        <taxon>Eukaryota</taxon>
        <taxon>Viridiplantae</taxon>
        <taxon>Streptophyta</taxon>
        <taxon>Embryophyta</taxon>
        <taxon>Tracheophyta</taxon>
        <taxon>Spermatophyta</taxon>
        <taxon>Magnoliopsida</taxon>
        <taxon>eudicotyledons</taxon>
        <taxon>Gunneridae</taxon>
        <taxon>Pentapetalae</taxon>
        <taxon>rosids</taxon>
        <taxon>fabids</taxon>
        <taxon>Rosales</taxon>
        <taxon>Rosaceae</taxon>
        <taxon>Rosoideae</taxon>
        <taxon>Rosoideae incertae sedis</taxon>
        <taxon>Rosa</taxon>
    </lineage>
</organism>
<feature type="chain" id="PRO_5015019309" evidence="7">
    <location>
        <begin position="28"/>
        <end position="348"/>
    </location>
</feature>
<comment type="similarity">
    <text evidence="1">Belongs to the peptidase C1 family.</text>
</comment>
<proteinExistence type="inferred from homology"/>
<dbReference type="InterPro" id="IPR039417">
    <property type="entry name" value="Peptidase_C1A_papain-like"/>
</dbReference>
<dbReference type="Gene3D" id="3.90.70.10">
    <property type="entry name" value="Cysteine proteinases"/>
    <property type="match status" value="1"/>
</dbReference>
<evidence type="ECO:0000256" key="5">
    <source>
        <dbReference type="ARBA" id="ARBA00023157"/>
    </source>
</evidence>
<evidence type="ECO:0000256" key="3">
    <source>
        <dbReference type="ARBA" id="ARBA00022801"/>
    </source>
</evidence>
<dbReference type="Proteomes" id="UP000238479">
    <property type="component" value="Chromosome 3"/>
</dbReference>
<keyword evidence="3 11" id="KW-0378">Hydrolase</keyword>
<dbReference type="PROSITE" id="PS00639">
    <property type="entry name" value="THIOL_PROTEASE_HIS"/>
    <property type="match status" value="1"/>
</dbReference>
<dbReference type="EMBL" id="PDCK01000041">
    <property type="protein sequence ID" value="PRQ44231.1"/>
    <property type="molecule type" value="Genomic_DNA"/>
</dbReference>
<dbReference type="InterPro" id="IPR013128">
    <property type="entry name" value="Peptidase_C1A"/>
</dbReference>
<dbReference type="GO" id="GO:0008234">
    <property type="term" value="F:cysteine-type peptidase activity"/>
    <property type="evidence" value="ECO:0007669"/>
    <property type="project" value="UniProtKB-KW"/>
</dbReference>
<dbReference type="GO" id="GO:0006508">
    <property type="term" value="P:proteolysis"/>
    <property type="evidence" value="ECO:0007669"/>
    <property type="project" value="UniProtKB-KW"/>
</dbReference>
<accession>A0A2P6RCS9</accession>
<evidence type="ECO:0000256" key="2">
    <source>
        <dbReference type="ARBA" id="ARBA00022670"/>
    </source>
</evidence>
<dbReference type="Gramene" id="PRQ44233">
    <property type="protein sequence ID" value="PRQ44233"/>
    <property type="gene ID" value="RchiOBHm_Chr3g0476971"/>
</dbReference>
<dbReference type="EC" id="3.4.22.33" evidence="11"/>
<dbReference type="Pfam" id="PF00112">
    <property type="entry name" value="Peptidase_C1"/>
    <property type="match status" value="1"/>
</dbReference>
<dbReference type="InterPro" id="IPR013201">
    <property type="entry name" value="Prot_inhib_I29"/>
</dbReference>
<dbReference type="InterPro" id="IPR038765">
    <property type="entry name" value="Papain-like_cys_pep_sf"/>
</dbReference>
<dbReference type="CDD" id="cd02248">
    <property type="entry name" value="Peptidase_C1A"/>
    <property type="match status" value="1"/>
</dbReference>
<evidence type="ECO:0000259" key="9">
    <source>
        <dbReference type="SMART" id="SM00848"/>
    </source>
</evidence>